<comment type="caution">
    <text evidence="4">The sequence shown here is derived from an EMBL/GenBank/DDBJ whole genome shotgun (WGS) entry which is preliminary data.</text>
</comment>
<dbReference type="GO" id="GO:0016788">
    <property type="term" value="F:hydrolase activity, acting on ester bonds"/>
    <property type="evidence" value="ECO:0007669"/>
    <property type="project" value="InterPro"/>
</dbReference>
<evidence type="ECO:0000256" key="3">
    <source>
        <dbReference type="SAM" id="MobiDB-lite"/>
    </source>
</evidence>
<feature type="region of interest" description="Disordered" evidence="3">
    <location>
        <begin position="119"/>
        <end position="141"/>
    </location>
</feature>
<dbReference type="InterPro" id="IPR037459">
    <property type="entry name" value="RhgT-like"/>
</dbReference>
<dbReference type="AlphaFoldDB" id="A0A2S6BZ64"/>
<proteinExistence type="inferred from homology"/>
<dbReference type="OrthoDB" id="2141316at2759"/>
<evidence type="ECO:0000256" key="1">
    <source>
        <dbReference type="ARBA" id="ARBA00008668"/>
    </source>
</evidence>
<protein>
    <submittedName>
        <fullName evidence="4">Uncharacterized protein</fullName>
    </submittedName>
</protein>
<dbReference type="InterPro" id="IPR001087">
    <property type="entry name" value="GDSL"/>
</dbReference>
<dbReference type="Proteomes" id="UP000237631">
    <property type="component" value="Unassembled WGS sequence"/>
</dbReference>
<keyword evidence="5" id="KW-1185">Reference proteome</keyword>
<gene>
    <name evidence="4" type="ORF">CBER1_10957</name>
</gene>
<dbReference type="PANTHER" id="PTHR43695">
    <property type="entry name" value="PUTATIVE (AFU_ORTHOLOGUE AFUA_2G17250)-RELATED"/>
    <property type="match status" value="1"/>
</dbReference>
<dbReference type="Gene3D" id="3.40.50.1110">
    <property type="entry name" value="SGNH hydrolase"/>
    <property type="match status" value="1"/>
</dbReference>
<evidence type="ECO:0000313" key="5">
    <source>
        <dbReference type="Proteomes" id="UP000237631"/>
    </source>
</evidence>
<reference evidence="5" key="1">
    <citation type="journal article" date="2017" name="bioRxiv">
        <title>Conservation of a gene cluster reveals novel cercosporin biosynthetic mechanisms and extends production to the genus Colletotrichum.</title>
        <authorList>
            <person name="de Jonge R."/>
            <person name="Ebert M.K."/>
            <person name="Huitt-Roehl C.R."/>
            <person name="Pal P."/>
            <person name="Suttle J.C."/>
            <person name="Spanner R.E."/>
            <person name="Neubauer J.D."/>
            <person name="Jurick W.M.II."/>
            <person name="Stott K.A."/>
            <person name="Secor G.A."/>
            <person name="Thomma B.P.H.J."/>
            <person name="Van de Peer Y."/>
            <person name="Townsend C.A."/>
            <person name="Bolton M.D."/>
        </authorList>
    </citation>
    <scope>NUCLEOTIDE SEQUENCE [LARGE SCALE GENOMIC DNA]</scope>
    <source>
        <strain evidence="5">CBS538.71</strain>
    </source>
</reference>
<dbReference type="InterPro" id="IPR036514">
    <property type="entry name" value="SGNH_hydro_sf"/>
</dbReference>
<comment type="similarity">
    <text evidence="1">Belongs to the 'GDSL' lipolytic enzyme family.</text>
</comment>
<evidence type="ECO:0000313" key="4">
    <source>
        <dbReference type="EMBL" id="PPJ52763.1"/>
    </source>
</evidence>
<accession>A0A2S6BZ64</accession>
<name>A0A2S6BZ64_9PEZI</name>
<organism evidence="4 5">
    <name type="scientific">Cercospora berteroae</name>
    <dbReference type="NCBI Taxonomy" id="357750"/>
    <lineage>
        <taxon>Eukaryota</taxon>
        <taxon>Fungi</taxon>
        <taxon>Dikarya</taxon>
        <taxon>Ascomycota</taxon>
        <taxon>Pezizomycotina</taxon>
        <taxon>Dothideomycetes</taxon>
        <taxon>Dothideomycetidae</taxon>
        <taxon>Mycosphaerellales</taxon>
        <taxon>Mycosphaerellaceae</taxon>
        <taxon>Cercospora</taxon>
    </lineage>
</organism>
<dbReference type="STRING" id="357750.A0A2S6BZ64"/>
<dbReference type="SUPFAM" id="SSF52266">
    <property type="entry name" value="SGNH hydrolase"/>
    <property type="match status" value="1"/>
</dbReference>
<keyword evidence="2" id="KW-0378">Hydrolase</keyword>
<evidence type="ECO:0000256" key="2">
    <source>
        <dbReference type="ARBA" id="ARBA00022801"/>
    </source>
</evidence>
<dbReference type="Pfam" id="PF00657">
    <property type="entry name" value="Lipase_GDSL"/>
    <property type="match status" value="1"/>
</dbReference>
<feature type="compositionally biased region" description="Basic and acidic residues" evidence="3">
    <location>
        <begin position="119"/>
        <end position="137"/>
    </location>
</feature>
<sequence length="390" mass="42106">MTAHTTLPALRGRTAREDIAIAGNATNYTSYGPHLLRPPPRLLARLCSAPRSVQADWRLGTSERDGGTCSEDIAILERDNEEEGQGDADCTNMDTQDMYGDHSSEALWKGFSRTAAVDDPKVRDIQTPDYPPRDTTRNCKSTNMHPRKLYSCLLAATSTLAAKIYLAGDSTTATIAGADGTQGWGTYLKDRVSLEVVNNAIGGRSTRSFTREGRFTAMANTVAKGDFVVIEFGHNDGGGLSTDNGRSVCGVVNNDYSTTCQTTYNGVQETVQTYYTYLVNAAKLFQSKGAIVIVASPTTRNVWEGGSYAYTPSRFVGYAKDAAAAVGATFVDHQIYVAELYRKAGSDTVNSYYPNDALHTSPAGAQVVARAFVLALDATSSALKQYITRR</sequence>
<dbReference type="EMBL" id="PNEN01001664">
    <property type="protein sequence ID" value="PPJ52763.1"/>
    <property type="molecule type" value="Genomic_DNA"/>
</dbReference>
<dbReference type="PANTHER" id="PTHR43695:SF1">
    <property type="entry name" value="RHAMNOGALACTURONAN ACETYLESTERASE"/>
    <property type="match status" value="1"/>
</dbReference>